<dbReference type="STRING" id="610380.E2C100"/>
<sequence length="703" mass="78510">MTTHLLTPPNGSSSLLNAMHHMTLKSPPLSHGFSIMRNKEVSVTATGTLPTATGTLPTTTTMTTTTSTTTTSQPAFVRPFEDSFRSSTKTQPKPATSSHNHSIANQIGHHVPESSLKSSPMPTPAVSQAVGSQVMPETSTLDSSSHAKSMSGPKPTLSNSDVSTNDVKPSVCNEKSNASENTNIKQQQSQPQPQPPDQNHDATTSIKKEPLSQQQEDEWFPPPYPSEPNVEKEKNQQITGIDRNTQCDQNVLSTLPFQSHFQFSICDIAQSIKSQEVLRTCQNVSNVLLQIPKYQEKLLNFSSSNNDLKTTAFCFTDKCNNLTEISVRCEPAVLNVPDLSKALGVKDLTSGEITFLVPEKPKELTSSLDLAEKKRKRKRERNAGVITCSSDSEAEEETKDLDLWITKGPPAKLQYSDEKLSFLAMFGLTTLNTKNEIELCKVEKRFKLNPDPPELPPAKVEPVVESVLPIPREHPDVLLHTPDFEPKVGFLRTIGLDIMPPNKRDEAEETWQYVLQDRKKRKSANSVTAYCERIAKVYSKNPPALPKPSSQKMRLLDRVKKNHIPERPPPLPPLVPNIVSMCYPTLPIPPIPGENGVKQHCKTIDISESTEEVSEKKEKSKWTGIEDIMYAYKEYLKEKALEKRILTSETSKLVAQSNILRSETIQLERKIYELLSARTALDSERRKLSDKIERIKALIRNLR</sequence>
<dbReference type="PANTHER" id="PTHR17608:SF4">
    <property type="entry name" value="GENETIC SUPPRESSOR ELEMENT 1"/>
    <property type="match status" value="1"/>
</dbReference>
<dbReference type="EMBL" id="GL451850">
    <property type="protein sequence ID" value="EFN78436.1"/>
    <property type="molecule type" value="Genomic_DNA"/>
</dbReference>
<dbReference type="InterPro" id="IPR042337">
    <property type="entry name" value="GSE1"/>
</dbReference>
<feature type="compositionally biased region" description="Low complexity" evidence="1">
    <location>
        <begin position="48"/>
        <end position="72"/>
    </location>
</feature>
<proteinExistence type="predicted"/>
<name>E2C100_HARSA</name>
<organism evidence="4">
    <name type="scientific">Harpegnathos saltator</name>
    <name type="common">Jerdon's jumping ant</name>
    <dbReference type="NCBI Taxonomy" id="610380"/>
    <lineage>
        <taxon>Eukaryota</taxon>
        <taxon>Metazoa</taxon>
        <taxon>Ecdysozoa</taxon>
        <taxon>Arthropoda</taxon>
        <taxon>Hexapoda</taxon>
        <taxon>Insecta</taxon>
        <taxon>Pterygota</taxon>
        <taxon>Neoptera</taxon>
        <taxon>Endopterygota</taxon>
        <taxon>Hymenoptera</taxon>
        <taxon>Apocrita</taxon>
        <taxon>Aculeata</taxon>
        <taxon>Formicoidea</taxon>
        <taxon>Formicidae</taxon>
        <taxon>Ponerinae</taxon>
        <taxon>Ponerini</taxon>
        <taxon>Harpegnathos</taxon>
    </lineage>
</organism>
<feature type="compositionally biased region" description="Polar residues" evidence="1">
    <location>
        <begin position="156"/>
        <end position="185"/>
    </location>
</feature>
<dbReference type="AlphaFoldDB" id="E2C100"/>
<evidence type="ECO:0000259" key="2">
    <source>
        <dbReference type="Pfam" id="PF12540"/>
    </source>
</evidence>
<accession>E2C100</accession>
<evidence type="ECO:0000256" key="1">
    <source>
        <dbReference type="SAM" id="MobiDB-lite"/>
    </source>
</evidence>
<feature type="region of interest" description="Disordered" evidence="1">
    <location>
        <begin position="48"/>
        <end position="237"/>
    </location>
</feature>
<dbReference type="Proteomes" id="UP000008237">
    <property type="component" value="Unassembled WGS sequence"/>
</dbReference>
<dbReference type="Pfam" id="PF12540">
    <property type="entry name" value="DUF3736"/>
    <property type="match status" value="1"/>
</dbReference>
<feature type="compositionally biased region" description="Polar residues" evidence="1">
    <location>
        <begin position="85"/>
        <end position="105"/>
    </location>
</feature>
<dbReference type="OrthoDB" id="8744624at2759"/>
<protein>
    <recommendedName>
        <fullName evidence="2">Genetic suppressor element-like domain-containing protein</fullName>
    </recommendedName>
</protein>
<reference evidence="3 4" key="1">
    <citation type="journal article" date="2010" name="Science">
        <title>Genomic comparison of the ants Camponotus floridanus and Harpegnathos saltator.</title>
        <authorList>
            <person name="Bonasio R."/>
            <person name="Zhang G."/>
            <person name="Ye C."/>
            <person name="Mutti N.S."/>
            <person name="Fang X."/>
            <person name="Qin N."/>
            <person name="Donahue G."/>
            <person name="Yang P."/>
            <person name="Li Q."/>
            <person name="Li C."/>
            <person name="Zhang P."/>
            <person name="Huang Z."/>
            <person name="Berger S.L."/>
            <person name="Reinberg D."/>
            <person name="Wang J."/>
            <person name="Liebig J."/>
        </authorList>
    </citation>
    <scope>NUCLEOTIDE SEQUENCE [LARGE SCALE GENOMIC DNA]</scope>
    <source>
        <strain evidence="3 4">R22 G/1</strain>
    </source>
</reference>
<evidence type="ECO:0000313" key="4">
    <source>
        <dbReference type="Proteomes" id="UP000008237"/>
    </source>
</evidence>
<dbReference type="OMA" id="IMPPNKR"/>
<feature type="domain" description="Genetic suppressor element-like" evidence="2">
    <location>
        <begin position="363"/>
        <end position="496"/>
    </location>
</feature>
<feature type="compositionally biased region" description="Polar residues" evidence="1">
    <location>
        <begin position="115"/>
        <end position="148"/>
    </location>
</feature>
<evidence type="ECO:0000313" key="3">
    <source>
        <dbReference type="EMBL" id="EFN78436.1"/>
    </source>
</evidence>
<gene>
    <name evidence="3" type="ORF">EAI_13705</name>
</gene>
<dbReference type="PANTHER" id="PTHR17608">
    <property type="entry name" value="GENETIC SUPPRESSOR ELEMENT 1"/>
    <property type="match status" value="1"/>
</dbReference>
<dbReference type="InterPro" id="IPR022207">
    <property type="entry name" value="GSE-like"/>
</dbReference>
<dbReference type="InParanoid" id="E2C100"/>
<keyword evidence="4" id="KW-1185">Reference proteome</keyword>